<evidence type="ECO:0000256" key="1">
    <source>
        <dbReference type="SAM" id="MobiDB-lite"/>
    </source>
</evidence>
<dbReference type="Proteomes" id="UP000314294">
    <property type="component" value="Unassembled WGS sequence"/>
</dbReference>
<feature type="region of interest" description="Disordered" evidence="1">
    <location>
        <begin position="59"/>
        <end position="94"/>
    </location>
</feature>
<proteinExistence type="predicted"/>
<gene>
    <name evidence="2" type="ORF">EYF80_020594</name>
</gene>
<accession>A0A4Z2HTX5</accession>
<evidence type="ECO:0000313" key="3">
    <source>
        <dbReference type="Proteomes" id="UP000314294"/>
    </source>
</evidence>
<comment type="caution">
    <text evidence="2">The sequence shown here is derived from an EMBL/GenBank/DDBJ whole genome shotgun (WGS) entry which is preliminary data.</text>
</comment>
<sequence>MDARTERVTNTRLTPRELIVIAGVIEDIRSRRQERYTEKGGVSNFTVRRGLFHYAATKAAGKESGGDGDRVSPPLSEEALNRSNQAHPAMKNSHQALLCSSIPI</sequence>
<dbReference type="AlphaFoldDB" id="A0A4Z2HTX5"/>
<organism evidence="2 3">
    <name type="scientific">Liparis tanakae</name>
    <name type="common">Tanaka's snailfish</name>
    <dbReference type="NCBI Taxonomy" id="230148"/>
    <lineage>
        <taxon>Eukaryota</taxon>
        <taxon>Metazoa</taxon>
        <taxon>Chordata</taxon>
        <taxon>Craniata</taxon>
        <taxon>Vertebrata</taxon>
        <taxon>Euteleostomi</taxon>
        <taxon>Actinopterygii</taxon>
        <taxon>Neopterygii</taxon>
        <taxon>Teleostei</taxon>
        <taxon>Neoteleostei</taxon>
        <taxon>Acanthomorphata</taxon>
        <taxon>Eupercaria</taxon>
        <taxon>Perciformes</taxon>
        <taxon>Cottioidei</taxon>
        <taxon>Cottales</taxon>
        <taxon>Liparidae</taxon>
        <taxon>Liparis</taxon>
    </lineage>
</organism>
<feature type="compositionally biased region" description="Basic and acidic residues" evidence="1">
    <location>
        <begin position="60"/>
        <end position="70"/>
    </location>
</feature>
<keyword evidence="3" id="KW-1185">Reference proteome</keyword>
<reference evidence="2 3" key="1">
    <citation type="submission" date="2019-03" db="EMBL/GenBank/DDBJ databases">
        <title>First draft genome of Liparis tanakae, snailfish: a comprehensive survey of snailfish specific genes.</title>
        <authorList>
            <person name="Kim W."/>
            <person name="Song I."/>
            <person name="Jeong J.-H."/>
            <person name="Kim D."/>
            <person name="Kim S."/>
            <person name="Ryu S."/>
            <person name="Song J.Y."/>
            <person name="Lee S.K."/>
        </authorList>
    </citation>
    <scope>NUCLEOTIDE SEQUENCE [LARGE SCALE GENOMIC DNA]</scope>
    <source>
        <tissue evidence="2">Muscle</tissue>
    </source>
</reference>
<protein>
    <submittedName>
        <fullName evidence="2">Uncharacterized protein</fullName>
    </submittedName>
</protein>
<evidence type="ECO:0000313" key="2">
    <source>
        <dbReference type="EMBL" id="TNN69127.1"/>
    </source>
</evidence>
<name>A0A4Z2HTX5_9TELE</name>
<dbReference type="EMBL" id="SRLO01000179">
    <property type="protein sequence ID" value="TNN69127.1"/>
    <property type="molecule type" value="Genomic_DNA"/>
</dbReference>